<gene>
    <name evidence="2" type="ORF">I79_003701</name>
</gene>
<accession>G3H0N7</accession>
<sequence>MTADPANRTESVVLGSVGEEMYLELFATADYLSIQFCGHILCLSLAILGSMVPYSGALLMMTPLKDSQTYEEGARGDDS</sequence>
<keyword evidence="1" id="KW-0812">Transmembrane</keyword>
<organism evidence="2 3">
    <name type="scientific">Cricetulus griseus</name>
    <name type="common">Chinese hamster</name>
    <name type="synonym">Cricetulus barabensis griseus</name>
    <dbReference type="NCBI Taxonomy" id="10029"/>
    <lineage>
        <taxon>Eukaryota</taxon>
        <taxon>Metazoa</taxon>
        <taxon>Chordata</taxon>
        <taxon>Craniata</taxon>
        <taxon>Vertebrata</taxon>
        <taxon>Euteleostomi</taxon>
        <taxon>Mammalia</taxon>
        <taxon>Eutheria</taxon>
        <taxon>Euarchontoglires</taxon>
        <taxon>Glires</taxon>
        <taxon>Rodentia</taxon>
        <taxon>Myomorpha</taxon>
        <taxon>Muroidea</taxon>
        <taxon>Cricetidae</taxon>
        <taxon>Cricetinae</taxon>
        <taxon>Cricetulus</taxon>
    </lineage>
</organism>
<dbReference type="Proteomes" id="UP000001075">
    <property type="component" value="Unassembled WGS sequence"/>
</dbReference>
<reference evidence="3" key="1">
    <citation type="journal article" date="2011" name="Nat. Biotechnol.">
        <title>The genomic sequence of the Chinese hamster ovary (CHO)-K1 cell line.</title>
        <authorList>
            <person name="Xu X."/>
            <person name="Nagarajan H."/>
            <person name="Lewis N.E."/>
            <person name="Pan S."/>
            <person name="Cai Z."/>
            <person name="Liu X."/>
            <person name="Chen W."/>
            <person name="Xie M."/>
            <person name="Wang W."/>
            <person name="Hammond S."/>
            <person name="Andersen M.R."/>
            <person name="Neff N."/>
            <person name="Passarelli B."/>
            <person name="Koh W."/>
            <person name="Fan H.C."/>
            <person name="Wang J."/>
            <person name="Gui Y."/>
            <person name="Lee K.H."/>
            <person name="Betenbaugh M.J."/>
            <person name="Quake S.R."/>
            <person name="Famili I."/>
            <person name="Palsson B.O."/>
            <person name="Wang J."/>
        </authorList>
    </citation>
    <scope>NUCLEOTIDE SEQUENCE [LARGE SCALE GENOMIC DNA]</scope>
    <source>
        <strain evidence="3">CHO K1 cell line</strain>
    </source>
</reference>
<dbReference type="EMBL" id="JH000095">
    <property type="protein sequence ID" value="EGV93678.1"/>
    <property type="molecule type" value="Genomic_DNA"/>
</dbReference>
<evidence type="ECO:0000313" key="3">
    <source>
        <dbReference type="Proteomes" id="UP000001075"/>
    </source>
</evidence>
<evidence type="ECO:0000313" key="2">
    <source>
        <dbReference type="EMBL" id="EGV93678.1"/>
    </source>
</evidence>
<dbReference type="InParanoid" id="G3H0N7"/>
<proteinExistence type="predicted"/>
<feature type="transmembrane region" description="Helical" evidence="1">
    <location>
        <begin position="31"/>
        <end position="52"/>
    </location>
</feature>
<name>G3H0N7_CRIGR</name>
<dbReference type="AlphaFoldDB" id="G3H0N7"/>
<protein>
    <submittedName>
        <fullName evidence="2">Uncharacterized protein</fullName>
    </submittedName>
</protein>
<keyword evidence="1" id="KW-1133">Transmembrane helix</keyword>
<evidence type="ECO:0000256" key="1">
    <source>
        <dbReference type="SAM" id="Phobius"/>
    </source>
</evidence>
<keyword evidence="1" id="KW-0472">Membrane</keyword>